<feature type="domain" description="Teashirt homolog 1-3-like homeodomain" evidence="14">
    <location>
        <begin position="51"/>
        <end position="115"/>
    </location>
</feature>
<protein>
    <submittedName>
        <fullName evidence="15">Teashirt 1</fullName>
    </submittedName>
</protein>
<accession>Q6XBN5</accession>
<feature type="region of interest" description="Disordered" evidence="13">
    <location>
        <begin position="1"/>
        <end position="27"/>
    </location>
</feature>
<dbReference type="InterPro" id="IPR058631">
    <property type="entry name" value="TSHZ1-3_homeodomain"/>
</dbReference>
<evidence type="ECO:0000256" key="7">
    <source>
        <dbReference type="ARBA" id="ARBA00022833"/>
    </source>
</evidence>
<evidence type="ECO:0000256" key="12">
    <source>
        <dbReference type="ARBA" id="ARBA00023242"/>
    </source>
</evidence>
<evidence type="ECO:0000256" key="4">
    <source>
        <dbReference type="ARBA" id="ARBA00022723"/>
    </source>
</evidence>
<keyword evidence="9" id="KW-0238">DNA-binding</keyword>
<gene>
    <name evidence="15" type="primary">Tsh1</name>
</gene>
<evidence type="ECO:0000256" key="2">
    <source>
        <dbReference type="ARBA" id="ARBA00022473"/>
    </source>
</evidence>
<keyword evidence="12" id="KW-0539">Nucleus</keyword>
<keyword evidence="11" id="KW-0804">Transcription</keyword>
<evidence type="ECO:0000259" key="14">
    <source>
        <dbReference type="Pfam" id="PF26094"/>
    </source>
</evidence>
<dbReference type="GO" id="GO:0010468">
    <property type="term" value="P:regulation of gene expression"/>
    <property type="evidence" value="ECO:0007669"/>
    <property type="project" value="InterPro"/>
</dbReference>
<evidence type="ECO:0000256" key="5">
    <source>
        <dbReference type="ARBA" id="ARBA00022737"/>
    </source>
</evidence>
<reference evidence="15" key="2">
    <citation type="submission" date="2018-11" db="EMBL/GenBank/DDBJ databases">
        <authorList>
            <person name="Su H.-Y."/>
        </authorList>
    </citation>
    <scope>NUCLEOTIDE SEQUENCE</scope>
    <source>
        <strain evidence="15">C57BL</strain>
        <tissue evidence="15">Skin</tissue>
    </source>
</reference>
<reference evidence="15" key="1">
    <citation type="journal article" date="2004" name="Mol. Biotechnol.">
        <title>A novel gene homologous to teashirt is differentially expressed in neonatal mouse skin during development of hair follicles.</title>
        <authorList>
            <person name="Su H.-Y."/>
        </authorList>
    </citation>
    <scope>NUCLEOTIDE SEQUENCE</scope>
    <source>
        <strain evidence="15">C57BL</strain>
        <tissue evidence="15">Skin</tissue>
    </source>
</reference>
<keyword evidence="4" id="KW-0479">Metal-binding</keyword>
<comment type="subcellular location">
    <subcellularLocation>
        <location evidence="1">Nucleus</location>
    </subcellularLocation>
</comment>
<evidence type="ECO:0000313" key="15">
    <source>
        <dbReference type="EMBL" id="AAP44561.1"/>
    </source>
</evidence>
<keyword evidence="7" id="KW-0862">Zinc</keyword>
<sequence length="236" mass="26096">MVKNLTVPLTPNSSTPSTVSEKSDADGTSFEEALDELSPVHKRKGRQSNWNPQHLLILQAQFASSLRGTAEGKYITSDLDPQERVHISKFTGLSMTTISHSLGIVKYQLRRKGETKFLKNLDTGHPVYFCNGGLPGDLCLWSWPWGWLTSNTSLGKQVGQRTSKTWTIGTPSITAVKVRPSSEKPLECEEDLAAAFQCKLCNRTKKSKHAVKQLCDALSATSQGVHKKYKTVKGKH</sequence>
<dbReference type="Pfam" id="PF26094">
    <property type="entry name" value="HTH_TSHZ3"/>
    <property type="match status" value="1"/>
</dbReference>
<evidence type="ECO:0000256" key="3">
    <source>
        <dbReference type="ARBA" id="ARBA00022491"/>
    </source>
</evidence>
<keyword evidence="2" id="KW-0217">Developmental protein</keyword>
<evidence type="ECO:0000256" key="13">
    <source>
        <dbReference type="SAM" id="MobiDB-lite"/>
    </source>
</evidence>
<evidence type="ECO:0000256" key="1">
    <source>
        <dbReference type="ARBA" id="ARBA00004123"/>
    </source>
</evidence>
<keyword evidence="5" id="KW-0677">Repeat</keyword>
<dbReference type="GO" id="GO:0008270">
    <property type="term" value="F:zinc ion binding"/>
    <property type="evidence" value="ECO:0007669"/>
    <property type="project" value="UniProtKB-KW"/>
</dbReference>
<keyword evidence="3" id="KW-0678">Repressor</keyword>
<dbReference type="GO" id="GO:0003677">
    <property type="term" value="F:DNA binding"/>
    <property type="evidence" value="ECO:0007669"/>
    <property type="project" value="UniProtKB-KW"/>
</dbReference>
<proteinExistence type="evidence at transcript level"/>
<dbReference type="InterPro" id="IPR027008">
    <property type="entry name" value="Teashirt_fam"/>
</dbReference>
<keyword evidence="10" id="KW-0371">Homeobox</keyword>
<feature type="compositionally biased region" description="Polar residues" evidence="13">
    <location>
        <begin position="7"/>
        <end position="20"/>
    </location>
</feature>
<dbReference type="PANTHER" id="PTHR12487">
    <property type="entry name" value="TEASHIRT-RELATED"/>
    <property type="match status" value="1"/>
</dbReference>
<dbReference type="EMBL" id="AY242353">
    <property type="protein sequence ID" value="AAP44561.1"/>
    <property type="molecule type" value="mRNA"/>
</dbReference>
<keyword evidence="8" id="KW-0805">Transcription regulation</keyword>
<name>Q6XBN5_MOUSE</name>
<dbReference type="PANTHER" id="PTHR12487:SF6">
    <property type="entry name" value="TEASHIRT HOMOLOG 1"/>
    <property type="match status" value="1"/>
</dbReference>
<keyword evidence="6" id="KW-0863">Zinc-finger</keyword>
<evidence type="ECO:0000256" key="8">
    <source>
        <dbReference type="ARBA" id="ARBA00023015"/>
    </source>
</evidence>
<organism evidence="15">
    <name type="scientific">Mus musculus</name>
    <name type="common">Mouse</name>
    <dbReference type="NCBI Taxonomy" id="10090"/>
    <lineage>
        <taxon>Eukaryota</taxon>
        <taxon>Metazoa</taxon>
        <taxon>Chordata</taxon>
        <taxon>Craniata</taxon>
        <taxon>Vertebrata</taxon>
        <taxon>Euteleostomi</taxon>
        <taxon>Mammalia</taxon>
        <taxon>Eutheria</taxon>
        <taxon>Euarchontoglires</taxon>
        <taxon>Glires</taxon>
        <taxon>Rodentia</taxon>
        <taxon>Myomorpha</taxon>
        <taxon>Muroidea</taxon>
        <taxon>Muridae</taxon>
        <taxon>Murinae</taxon>
        <taxon>Mus</taxon>
        <taxon>Mus</taxon>
    </lineage>
</organism>
<evidence type="ECO:0000256" key="11">
    <source>
        <dbReference type="ARBA" id="ARBA00023163"/>
    </source>
</evidence>
<dbReference type="AlphaFoldDB" id="Q6XBN5"/>
<evidence type="ECO:0000256" key="6">
    <source>
        <dbReference type="ARBA" id="ARBA00022771"/>
    </source>
</evidence>
<evidence type="ECO:0000256" key="9">
    <source>
        <dbReference type="ARBA" id="ARBA00023125"/>
    </source>
</evidence>
<evidence type="ECO:0000256" key="10">
    <source>
        <dbReference type="ARBA" id="ARBA00023155"/>
    </source>
</evidence>